<comment type="caution">
    <text evidence="2">The sequence shown here is derived from an EMBL/GenBank/DDBJ whole genome shotgun (WGS) entry which is preliminary data.</text>
</comment>
<dbReference type="Pfam" id="PF00583">
    <property type="entry name" value="Acetyltransf_1"/>
    <property type="match status" value="1"/>
</dbReference>
<protein>
    <submittedName>
        <fullName evidence="2">GNAT family N-acetyltransferase</fullName>
    </submittedName>
</protein>
<dbReference type="PANTHER" id="PTHR43415">
    <property type="entry name" value="SPERMIDINE N(1)-ACETYLTRANSFERASE"/>
    <property type="match status" value="1"/>
</dbReference>
<dbReference type="GO" id="GO:0016747">
    <property type="term" value="F:acyltransferase activity, transferring groups other than amino-acyl groups"/>
    <property type="evidence" value="ECO:0007669"/>
    <property type="project" value="InterPro"/>
</dbReference>
<proteinExistence type="predicted"/>
<accession>A0A8J7UVL5</accession>
<evidence type="ECO:0000313" key="2">
    <source>
        <dbReference type="EMBL" id="MBP3192677.1"/>
    </source>
</evidence>
<sequence length="176" mass="20297">MIEIREITGDDAEALVKLMLQLDRETKYLLYEPGERPADVREWKKKLTSMKPPENGTVFAAEGIGHDGEMRMAGYLEVRRMPWQKVRHRVYIVIGILQQFAGRGVGTRLMSELETWCRKHGINRICLTVIEENKAAVALYKKMGYRIEGHHPKSMRIDGRYVDELTMGKDLEGFST</sequence>
<dbReference type="SUPFAM" id="SSF55729">
    <property type="entry name" value="Acyl-CoA N-acyltransferases (Nat)"/>
    <property type="match status" value="1"/>
</dbReference>
<dbReference type="EMBL" id="JAFIDN010000005">
    <property type="protein sequence ID" value="MBP3192677.1"/>
    <property type="molecule type" value="Genomic_DNA"/>
</dbReference>
<evidence type="ECO:0000313" key="3">
    <source>
        <dbReference type="Proteomes" id="UP000673975"/>
    </source>
</evidence>
<dbReference type="Proteomes" id="UP000673975">
    <property type="component" value="Unassembled WGS sequence"/>
</dbReference>
<organism evidence="2 3">
    <name type="scientific">Natronogracilivirga saccharolytica</name>
    <dbReference type="NCBI Taxonomy" id="2812953"/>
    <lineage>
        <taxon>Bacteria</taxon>
        <taxon>Pseudomonadati</taxon>
        <taxon>Balneolota</taxon>
        <taxon>Balneolia</taxon>
        <taxon>Balneolales</taxon>
        <taxon>Cyclonatronaceae</taxon>
        <taxon>Natronogracilivirga</taxon>
    </lineage>
</organism>
<dbReference type="InterPro" id="IPR000182">
    <property type="entry name" value="GNAT_dom"/>
</dbReference>
<dbReference type="Gene3D" id="3.40.630.30">
    <property type="match status" value="1"/>
</dbReference>
<reference evidence="2" key="1">
    <citation type="submission" date="2021-02" db="EMBL/GenBank/DDBJ databases">
        <title>Natronogracilivirga saccharolytica gen. nov. sp. nov. a new anaerobic, haloalkiliphilic carbohydrate-fermenting bacterium from soda lake and proposing of Cyclonatronumiaceae fam. nov. in the phylum Balneolaeota.</title>
        <authorList>
            <person name="Zhilina T.N."/>
            <person name="Sorokin D.Y."/>
            <person name="Zavarzina D.G."/>
            <person name="Toshchakov S.V."/>
            <person name="Kublanov I.V."/>
        </authorList>
    </citation>
    <scope>NUCLEOTIDE SEQUENCE</scope>
    <source>
        <strain evidence="2">Z-1702</strain>
    </source>
</reference>
<dbReference type="PROSITE" id="PS51186">
    <property type="entry name" value="GNAT"/>
    <property type="match status" value="1"/>
</dbReference>
<dbReference type="RefSeq" id="WP_210511603.1">
    <property type="nucleotide sequence ID" value="NZ_JAFIDN010000005.1"/>
</dbReference>
<evidence type="ECO:0000259" key="1">
    <source>
        <dbReference type="PROSITE" id="PS51186"/>
    </source>
</evidence>
<gene>
    <name evidence="2" type="ORF">NATSA_08375</name>
</gene>
<name>A0A8J7UVL5_9BACT</name>
<dbReference type="PANTHER" id="PTHR43415:SF3">
    <property type="entry name" value="GNAT-FAMILY ACETYLTRANSFERASE"/>
    <property type="match status" value="1"/>
</dbReference>
<keyword evidence="3" id="KW-1185">Reference proteome</keyword>
<dbReference type="InterPro" id="IPR016181">
    <property type="entry name" value="Acyl_CoA_acyltransferase"/>
</dbReference>
<dbReference type="CDD" id="cd04301">
    <property type="entry name" value="NAT_SF"/>
    <property type="match status" value="1"/>
</dbReference>
<dbReference type="AlphaFoldDB" id="A0A8J7UVL5"/>
<feature type="domain" description="N-acetyltransferase" evidence="1">
    <location>
        <begin position="2"/>
        <end position="172"/>
    </location>
</feature>